<dbReference type="InterPro" id="IPR036291">
    <property type="entry name" value="NAD(P)-bd_dom_sf"/>
</dbReference>
<dbReference type="PANTHER" id="PTHR21089:SF1">
    <property type="entry name" value="BIFUNCTIONAL 3-DEHYDROQUINATE DEHYDRATASE_SHIKIMATE DEHYDROGENASE, CHLOROPLASTIC"/>
    <property type="match status" value="1"/>
</dbReference>
<evidence type="ECO:0000256" key="5">
    <source>
        <dbReference type="ARBA" id="ARBA00023141"/>
    </source>
</evidence>
<dbReference type="InterPro" id="IPR011342">
    <property type="entry name" value="Shikimate_DH"/>
</dbReference>
<comment type="pathway">
    <text evidence="9">Aromatic compound metabolism; 3,4-dihydroxybenzoate biosynthesis; 3-dehydroquinate from D-quinate (NAD(+) route).</text>
</comment>
<dbReference type="GO" id="GO:0019632">
    <property type="term" value="P:shikimate metabolic process"/>
    <property type="evidence" value="ECO:0007669"/>
    <property type="project" value="InterPro"/>
</dbReference>
<dbReference type="SUPFAM" id="SSF53223">
    <property type="entry name" value="Aminoacid dehydrogenase-like, N-terminal domain"/>
    <property type="match status" value="1"/>
</dbReference>
<feature type="binding site" evidence="10">
    <location>
        <position position="226"/>
    </location>
    <ligand>
        <name>NADP(+)</name>
        <dbReference type="ChEBI" id="CHEBI:58349"/>
    </ligand>
</feature>
<feature type="binding site" evidence="10">
    <location>
        <position position="249"/>
    </location>
    <ligand>
        <name>NADP(+)</name>
        <dbReference type="ChEBI" id="CHEBI:58349"/>
    </ligand>
</feature>
<feature type="binding site" evidence="10">
    <location>
        <position position="83"/>
    </location>
    <ligand>
        <name>NADP(+)</name>
        <dbReference type="ChEBI" id="CHEBI:58349"/>
    </ligand>
</feature>
<organism evidence="14 15">
    <name type="scientific">Megamonas hypermegale</name>
    <dbReference type="NCBI Taxonomy" id="158847"/>
    <lineage>
        <taxon>Bacteria</taxon>
        <taxon>Bacillati</taxon>
        <taxon>Bacillota</taxon>
        <taxon>Negativicutes</taxon>
        <taxon>Selenomonadales</taxon>
        <taxon>Selenomonadaceae</taxon>
        <taxon>Megamonas</taxon>
    </lineage>
</organism>
<evidence type="ECO:0000256" key="3">
    <source>
        <dbReference type="ARBA" id="ARBA00022857"/>
    </source>
</evidence>
<evidence type="ECO:0000256" key="8">
    <source>
        <dbReference type="ARBA" id="ARBA00052329"/>
    </source>
</evidence>
<feature type="active site" description="Proton acceptor" evidence="10">
    <location>
        <position position="71"/>
    </location>
</feature>
<feature type="binding site" evidence="10">
    <location>
        <position position="67"/>
    </location>
    <ligand>
        <name>shikimate</name>
        <dbReference type="ChEBI" id="CHEBI:36208"/>
    </ligand>
</feature>
<dbReference type="InterPro" id="IPR013708">
    <property type="entry name" value="Shikimate_DH-bd_N"/>
</dbReference>
<dbReference type="Gene3D" id="3.40.50.10860">
    <property type="entry name" value="Leucine Dehydrogenase, chain A, domain 1"/>
    <property type="match status" value="1"/>
</dbReference>
<keyword evidence="5 10" id="KW-0057">Aromatic amino acid biosynthesis</keyword>
<reference evidence="14 15" key="1">
    <citation type="submission" date="2018-06" db="EMBL/GenBank/DDBJ databases">
        <authorList>
            <consortium name="Pathogen Informatics"/>
            <person name="Doyle S."/>
        </authorList>
    </citation>
    <scope>NUCLEOTIDE SEQUENCE [LARGE SCALE GENOMIC DNA]</scope>
    <source>
        <strain evidence="14 15">NCTC10571</strain>
    </source>
</reference>
<comment type="catalytic activity">
    <reaction evidence="8">
        <text>shikimate + NAD(+) = 3-dehydroshikimate + NADH + H(+)</text>
        <dbReference type="Rhea" id="RHEA:17741"/>
        <dbReference type="ChEBI" id="CHEBI:15378"/>
        <dbReference type="ChEBI" id="CHEBI:16630"/>
        <dbReference type="ChEBI" id="CHEBI:36208"/>
        <dbReference type="ChEBI" id="CHEBI:57540"/>
        <dbReference type="ChEBI" id="CHEBI:57945"/>
    </reaction>
</comment>
<dbReference type="SUPFAM" id="SSF51735">
    <property type="entry name" value="NAD(P)-binding Rossmann-fold domains"/>
    <property type="match status" value="1"/>
</dbReference>
<dbReference type="CDD" id="cd01065">
    <property type="entry name" value="NAD_bind_Shikimate_DH"/>
    <property type="match status" value="1"/>
</dbReference>
<dbReference type="FunFam" id="3.40.50.720:FF:000086">
    <property type="entry name" value="Quinate/shikimate dehydrogenase"/>
    <property type="match status" value="1"/>
</dbReference>
<dbReference type="HAMAP" id="MF_00222">
    <property type="entry name" value="Shikimate_DH_AroE"/>
    <property type="match status" value="1"/>
</dbReference>
<dbReference type="InterPro" id="IPR046346">
    <property type="entry name" value="Aminoacid_DH-like_N_sf"/>
</dbReference>
<feature type="binding site" evidence="10">
    <location>
        <position position="256"/>
    </location>
    <ligand>
        <name>shikimate</name>
        <dbReference type="ChEBI" id="CHEBI:36208"/>
    </ligand>
</feature>
<evidence type="ECO:0000259" key="13">
    <source>
        <dbReference type="Pfam" id="PF18317"/>
    </source>
</evidence>
<protein>
    <recommendedName>
        <fullName evidence="10">Shikimate dehydrogenase (NADP(+))</fullName>
        <shortName evidence="10">SDH</shortName>
        <ecNumber evidence="10">1.1.1.25</ecNumber>
    </recommendedName>
</protein>
<dbReference type="GO" id="GO:0050661">
    <property type="term" value="F:NADP binding"/>
    <property type="evidence" value="ECO:0007669"/>
    <property type="project" value="InterPro"/>
</dbReference>
<evidence type="ECO:0000259" key="12">
    <source>
        <dbReference type="Pfam" id="PF08501"/>
    </source>
</evidence>
<keyword evidence="2 10" id="KW-0028">Amino-acid biosynthesis</keyword>
<accession>A0A378NQA8</accession>
<dbReference type="InterPro" id="IPR041121">
    <property type="entry name" value="SDH_C"/>
</dbReference>
<comment type="pathway">
    <text evidence="1 10">Metabolic intermediate biosynthesis; chorismate biosynthesis; chorismate from D-erythrose 4-phosphate and phosphoenolpyruvate: step 4/7.</text>
</comment>
<evidence type="ECO:0000313" key="14">
    <source>
        <dbReference type="EMBL" id="STY70583.1"/>
    </source>
</evidence>
<dbReference type="GO" id="GO:0030266">
    <property type="term" value="F:quinate 3-dehydrogenase (NAD+) activity"/>
    <property type="evidence" value="ECO:0007669"/>
    <property type="project" value="UniProtKB-EC"/>
</dbReference>
<dbReference type="GO" id="GO:0008652">
    <property type="term" value="P:amino acid biosynthetic process"/>
    <property type="evidence" value="ECO:0007669"/>
    <property type="project" value="UniProtKB-KW"/>
</dbReference>
<feature type="binding site" evidence="10">
    <location>
        <position position="107"/>
    </location>
    <ligand>
        <name>shikimate</name>
        <dbReference type="ChEBI" id="CHEBI:36208"/>
    </ligand>
</feature>
<dbReference type="RefSeq" id="WP_115151150.1">
    <property type="nucleotide sequence ID" value="NZ_UGPP01000001.1"/>
</dbReference>
<evidence type="ECO:0000256" key="2">
    <source>
        <dbReference type="ARBA" id="ARBA00022605"/>
    </source>
</evidence>
<evidence type="ECO:0000256" key="4">
    <source>
        <dbReference type="ARBA" id="ARBA00023002"/>
    </source>
</evidence>
<dbReference type="FunFam" id="3.40.50.10860:FF:000004">
    <property type="entry name" value="Quinate/shikimate dehydrogenase"/>
    <property type="match status" value="1"/>
</dbReference>
<feature type="binding site" evidence="10">
    <location>
        <begin position="20"/>
        <end position="22"/>
    </location>
    <ligand>
        <name>shikimate</name>
        <dbReference type="ChEBI" id="CHEBI:36208"/>
    </ligand>
</feature>
<dbReference type="Gene3D" id="3.40.50.720">
    <property type="entry name" value="NAD(P)-binding Rossmann-like Domain"/>
    <property type="match status" value="1"/>
</dbReference>
<dbReference type="GO" id="GO:0009073">
    <property type="term" value="P:aromatic amino acid family biosynthetic process"/>
    <property type="evidence" value="ECO:0007669"/>
    <property type="project" value="UniProtKB-KW"/>
</dbReference>
<feature type="domain" description="SDH C-terminal" evidence="13">
    <location>
        <begin position="249"/>
        <end position="278"/>
    </location>
</feature>
<evidence type="ECO:0000256" key="1">
    <source>
        <dbReference type="ARBA" id="ARBA00004871"/>
    </source>
</evidence>
<dbReference type="EMBL" id="UGPP01000001">
    <property type="protein sequence ID" value="STY70583.1"/>
    <property type="molecule type" value="Genomic_DNA"/>
</dbReference>
<dbReference type="Pfam" id="PF08501">
    <property type="entry name" value="Shikimate_dh_N"/>
    <property type="match status" value="1"/>
</dbReference>
<evidence type="ECO:0000256" key="10">
    <source>
        <dbReference type="HAMAP-Rule" id="MF_00222"/>
    </source>
</evidence>
<feature type="binding site" evidence="10">
    <location>
        <begin position="131"/>
        <end position="135"/>
    </location>
    <ligand>
        <name>NADP(+)</name>
        <dbReference type="ChEBI" id="CHEBI:58349"/>
    </ligand>
</feature>
<comment type="catalytic activity">
    <reaction evidence="6 10">
        <text>shikimate + NADP(+) = 3-dehydroshikimate + NADPH + H(+)</text>
        <dbReference type="Rhea" id="RHEA:17737"/>
        <dbReference type="ChEBI" id="CHEBI:15378"/>
        <dbReference type="ChEBI" id="CHEBI:16630"/>
        <dbReference type="ChEBI" id="CHEBI:36208"/>
        <dbReference type="ChEBI" id="CHEBI:57783"/>
        <dbReference type="ChEBI" id="CHEBI:58349"/>
        <dbReference type="EC" id="1.1.1.25"/>
    </reaction>
</comment>
<keyword evidence="4 10" id="KW-0560">Oxidoreductase</keyword>
<dbReference type="GO" id="GO:0009423">
    <property type="term" value="P:chorismate biosynthetic process"/>
    <property type="evidence" value="ECO:0007669"/>
    <property type="project" value="UniProtKB-UniRule"/>
</dbReference>
<dbReference type="AlphaFoldDB" id="A0A378NQA8"/>
<dbReference type="Pfam" id="PF01488">
    <property type="entry name" value="Shikimate_DH"/>
    <property type="match status" value="1"/>
</dbReference>
<proteinExistence type="inferred from homology"/>
<dbReference type="EC" id="1.1.1.25" evidence="10"/>
<dbReference type="Proteomes" id="UP000255234">
    <property type="component" value="Unassembled WGS sequence"/>
</dbReference>
<dbReference type="NCBIfam" id="TIGR00507">
    <property type="entry name" value="aroE"/>
    <property type="match status" value="1"/>
</dbReference>
<dbReference type="PANTHER" id="PTHR21089">
    <property type="entry name" value="SHIKIMATE DEHYDROGENASE"/>
    <property type="match status" value="1"/>
</dbReference>
<dbReference type="NCBIfam" id="NF001319">
    <property type="entry name" value="PRK00258.3-3"/>
    <property type="match status" value="1"/>
</dbReference>
<comment type="caution">
    <text evidence="10">Lacks conserved residue(s) required for the propagation of feature annotation.</text>
</comment>
<evidence type="ECO:0000256" key="7">
    <source>
        <dbReference type="ARBA" id="ARBA00051639"/>
    </source>
</evidence>
<comment type="catalytic activity">
    <reaction evidence="7">
        <text>L-quinate + NAD(+) = 3-dehydroquinate + NADH + H(+)</text>
        <dbReference type="Rhea" id="RHEA:22364"/>
        <dbReference type="ChEBI" id="CHEBI:15378"/>
        <dbReference type="ChEBI" id="CHEBI:29751"/>
        <dbReference type="ChEBI" id="CHEBI:32364"/>
        <dbReference type="ChEBI" id="CHEBI:57540"/>
        <dbReference type="ChEBI" id="CHEBI:57945"/>
        <dbReference type="EC" id="1.1.1.24"/>
    </reaction>
</comment>
<evidence type="ECO:0000256" key="6">
    <source>
        <dbReference type="ARBA" id="ARBA00049442"/>
    </source>
</evidence>
<feature type="binding site" evidence="10">
    <location>
        <position position="228"/>
    </location>
    <ligand>
        <name>shikimate</name>
        <dbReference type="ChEBI" id="CHEBI:36208"/>
    </ligand>
</feature>
<evidence type="ECO:0000313" key="15">
    <source>
        <dbReference type="Proteomes" id="UP000255234"/>
    </source>
</evidence>
<feature type="domain" description="Shikimate dehydrogenase substrate binding N-terminal" evidence="12">
    <location>
        <begin position="12"/>
        <end position="94"/>
    </location>
</feature>
<sequence length="286" mass="31652">MVFTGKTKNLGVIGYPIKHSLSPVIQNTAIQEAGIDYAYIAMPIAPEDLEKAVIGLKALNFTGFNVTIPHKVNIMQYLDEIDEMAKLIGAVNTVHIKDGKLYGYNTDAIGFINPLLKENVEIKDKTAVILGAGGACRAVVCGLIKQGIKNIVLAVRNPAKAQLLANDFNDLVDIKVCDWHSEEFKQYLAQADLLVNTTPLGMEGNIDSKPPVDWESVRKSVFVYDIVYIPAETKFLQEAKEYGHKILNGERMLAEQGAAALHLWTDKDINVDIMVKTLHDYLNKNK</sequence>
<dbReference type="GO" id="GO:0004764">
    <property type="term" value="F:shikimate 3-dehydrogenase (NADP+) activity"/>
    <property type="evidence" value="ECO:0007669"/>
    <property type="project" value="UniProtKB-UniRule"/>
</dbReference>
<comment type="function">
    <text evidence="10">Involved in the biosynthesis of the chorismate, which leads to the biosynthesis of aromatic amino acids. Catalyzes the reversible NADPH linked reduction of 3-dehydroshikimate (DHSA) to yield shikimate (SA).</text>
</comment>
<comment type="similarity">
    <text evidence="10">Belongs to the shikimate dehydrogenase family.</text>
</comment>
<evidence type="ECO:0000259" key="11">
    <source>
        <dbReference type="Pfam" id="PF01488"/>
    </source>
</evidence>
<keyword evidence="3 10" id="KW-0521">NADP</keyword>
<dbReference type="Pfam" id="PF18317">
    <property type="entry name" value="SDH_C"/>
    <property type="match status" value="1"/>
</dbReference>
<name>A0A378NQA8_9FIRM</name>
<comment type="subunit">
    <text evidence="10">Homodimer.</text>
</comment>
<feature type="binding site" evidence="10">
    <location>
        <position position="92"/>
    </location>
    <ligand>
        <name>shikimate</name>
        <dbReference type="ChEBI" id="CHEBI:36208"/>
    </ligand>
</feature>
<dbReference type="UniPathway" id="UPA00053">
    <property type="reaction ID" value="UER00087"/>
</dbReference>
<feature type="domain" description="Quinate/shikimate 5-dehydrogenase/glutamyl-tRNA reductase" evidence="11">
    <location>
        <begin position="118"/>
        <end position="198"/>
    </location>
</feature>
<dbReference type="InterPro" id="IPR022893">
    <property type="entry name" value="Shikimate_DH_fam"/>
</dbReference>
<gene>
    <name evidence="10 14" type="primary">aroE</name>
    <name evidence="14" type="ORF">NCTC10571_00722</name>
</gene>
<evidence type="ECO:0000256" key="9">
    <source>
        <dbReference type="ARBA" id="ARBA00060613"/>
    </source>
</evidence>
<dbReference type="NCBIfam" id="NF001314">
    <property type="entry name" value="PRK00258.2-2"/>
    <property type="match status" value="1"/>
</dbReference>
<dbReference type="GO" id="GO:0052734">
    <property type="term" value="F:shikimate 3-dehydrogenase (NAD+) activity"/>
    <property type="evidence" value="ECO:0007669"/>
    <property type="project" value="RHEA"/>
</dbReference>
<dbReference type="InterPro" id="IPR006151">
    <property type="entry name" value="Shikm_DH/Glu-tRNA_Rdtase"/>
</dbReference>